<name>A0AAD9R5U0_ACRCE</name>
<evidence type="ECO:0000256" key="1">
    <source>
        <dbReference type="SAM" id="MobiDB-lite"/>
    </source>
</evidence>
<feature type="compositionally biased region" description="Basic and acidic residues" evidence="1">
    <location>
        <begin position="256"/>
        <end position="278"/>
    </location>
</feature>
<reference evidence="2" key="1">
    <citation type="journal article" date="2023" name="G3 (Bethesda)">
        <title>Whole genome assembly and annotation of the endangered Caribbean coral Acropora cervicornis.</title>
        <authorList>
            <person name="Selwyn J.D."/>
            <person name="Vollmer S.V."/>
        </authorList>
    </citation>
    <scope>NUCLEOTIDE SEQUENCE</scope>
    <source>
        <strain evidence="2">K2</strain>
    </source>
</reference>
<dbReference type="AlphaFoldDB" id="A0AAD9R5U0"/>
<dbReference type="EMBL" id="JARQWQ010000002">
    <property type="protein sequence ID" value="KAK2573581.1"/>
    <property type="molecule type" value="Genomic_DNA"/>
</dbReference>
<feature type="region of interest" description="Disordered" evidence="1">
    <location>
        <begin position="538"/>
        <end position="672"/>
    </location>
</feature>
<evidence type="ECO:0000313" key="2">
    <source>
        <dbReference type="EMBL" id="KAK2573581.1"/>
    </source>
</evidence>
<organism evidence="2 3">
    <name type="scientific">Acropora cervicornis</name>
    <name type="common">Staghorn coral</name>
    <dbReference type="NCBI Taxonomy" id="6130"/>
    <lineage>
        <taxon>Eukaryota</taxon>
        <taxon>Metazoa</taxon>
        <taxon>Cnidaria</taxon>
        <taxon>Anthozoa</taxon>
        <taxon>Hexacorallia</taxon>
        <taxon>Scleractinia</taxon>
        <taxon>Astrocoeniina</taxon>
        <taxon>Acroporidae</taxon>
        <taxon>Acropora</taxon>
    </lineage>
</organism>
<protein>
    <submittedName>
        <fullName evidence="2">Uncharacterized protein</fullName>
    </submittedName>
</protein>
<dbReference type="Proteomes" id="UP001249851">
    <property type="component" value="Unassembled WGS sequence"/>
</dbReference>
<keyword evidence="3" id="KW-1185">Reference proteome</keyword>
<gene>
    <name evidence="2" type="ORF">P5673_001251</name>
</gene>
<accession>A0AAD9R5U0</accession>
<feature type="compositionally biased region" description="Basic and acidic residues" evidence="1">
    <location>
        <begin position="538"/>
        <end position="611"/>
    </location>
</feature>
<comment type="caution">
    <text evidence="2">The sequence shown here is derived from an EMBL/GenBank/DDBJ whole genome shotgun (WGS) entry which is preliminary data.</text>
</comment>
<reference evidence="2" key="2">
    <citation type="journal article" date="2023" name="Science">
        <title>Genomic signatures of disease resistance in endangered staghorn corals.</title>
        <authorList>
            <person name="Vollmer S.V."/>
            <person name="Selwyn J.D."/>
            <person name="Despard B.A."/>
            <person name="Roesel C.L."/>
        </authorList>
    </citation>
    <scope>NUCLEOTIDE SEQUENCE</scope>
    <source>
        <strain evidence="2">K2</strain>
    </source>
</reference>
<feature type="region of interest" description="Disordered" evidence="1">
    <location>
        <begin position="235"/>
        <end position="284"/>
    </location>
</feature>
<proteinExistence type="predicted"/>
<feature type="compositionally biased region" description="Polar residues" evidence="1">
    <location>
        <begin position="635"/>
        <end position="672"/>
    </location>
</feature>
<evidence type="ECO:0000313" key="3">
    <source>
        <dbReference type="Proteomes" id="UP001249851"/>
    </source>
</evidence>
<sequence>MLFTAIEHFPFLETLDGCKLSLRMCECEPSSQKERRCLKQTKTSFVVAFKMASEKKAMKFYLFNCDHTYDLKTVEELLVVVEEKYGFKIAAEPLYFGLKQMTELADETLPTLDMDFAIFALHANESRLSINETNAGIGYAKLYQALLQSTEDKVLVVIGGDTYYKDEEEQENFVMSRWVKRKVSSQFSEEDLDGRKSFIFSWNAKHRPIHEAALRHFLDPNMKGVKFNYIPPPKPSLSLETEHDKEKLISVNETPEPYRRSLGDRDRQQSRFPEDNEASRSAASGASFDYPADTVLLDTRLQNGEISYQKEDIVKWIDGWKPSDWHVALLKNQHASTPEAEVVFIAGGNGVVTYSVTPKNAGDRNEKMSKVQNVHLFNCDETYKFDAVEAWLEKERSKQAFSVQRHYFSLPKMFEISNETIPGLNMDLAVFVVHAHESRLSINEENAGIGYAMIYRALLEKTGDNVIIIIGGDDNYRDEDEESKEFISRWAKRKISSQFSDEYMDGRKGFILSWNKEHREIHEEVLRHFLDPSKRGTKIEYKPKLSSRPETEKKEGCQQSKRDSFLDPSKRETKFEYKPERRLPPPPEPEKKERTQQSERDSFSEPSRTESAKLSSAMMKAVSDPLQQAEKDSSLGRTTSHISSPELRSSSSGAVRNVGVSSHKGTSSGLPETQRNSIDLVVLGCHISEESIHITREVFLSLSSSLHIKSQITKNCSPVEAKVCLEENVARFCVLVADAETLKK</sequence>